<dbReference type="RefSeq" id="WP_201638017.1">
    <property type="nucleotide sequence ID" value="NZ_JAEQNB010000008.1"/>
</dbReference>
<gene>
    <name evidence="1" type="ORF">JJB07_20695</name>
</gene>
<comment type="caution">
    <text evidence="1">The sequence shown here is derived from an EMBL/GenBank/DDBJ whole genome shotgun (WGS) entry which is preliminary data.</text>
</comment>
<evidence type="ECO:0000313" key="2">
    <source>
        <dbReference type="Proteomes" id="UP000602284"/>
    </source>
</evidence>
<keyword evidence="2" id="KW-1185">Reference proteome</keyword>
<dbReference type="Proteomes" id="UP000602284">
    <property type="component" value="Unassembled WGS sequence"/>
</dbReference>
<reference evidence="1 2" key="1">
    <citation type="submission" date="2021-01" db="EMBL/GenBank/DDBJ databases">
        <title>Tumebacillus sp. strain ITR2 16S ribosomal RNA gene Genome sequencing and assembly.</title>
        <authorList>
            <person name="Kang M."/>
        </authorList>
    </citation>
    <scope>NUCLEOTIDE SEQUENCE [LARGE SCALE GENOMIC DNA]</scope>
    <source>
        <strain evidence="1 2">ITR2</strain>
    </source>
</reference>
<accession>A0ABS1JG85</accession>
<name>A0ABS1JG85_9BACL</name>
<sequence>MNRSRWFLGALAGVVLVVGTYWVAANQVDKHHHQEYSTHVSKAITDVKMADQAVRDLQSRWGDVSQLEVMNALLNVSNSLKAAEVEADSLQGYLLYHDDPDFGPSTSFISELFLDYREAVDSRLRQTVDLEKGSAKWNTLQTDLKSMGEDLQYLSEVDPSKIQNAKASDMRQYWSSYTENLKFPEVKKRYKDTHPQS</sequence>
<protein>
    <recommendedName>
        <fullName evidence="3">DUF4375 domain-containing protein</fullName>
    </recommendedName>
</protein>
<evidence type="ECO:0008006" key="3">
    <source>
        <dbReference type="Google" id="ProtNLM"/>
    </source>
</evidence>
<dbReference type="EMBL" id="JAEQNB010000008">
    <property type="protein sequence ID" value="MBL0389014.1"/>
    <property type="molecule type" value="Genomic_DNA"/>
</dbReference>
<proteinExistence type="predicted"/>
<evidence type="ECO:0000313" key="1">
    <source>
        <dbReference type="EMBL" id="MBL0389014.1"/>
    </source>
</evidence>
<organism evidence="1 2">
    <name type="scientific">Tumebacillus amylolyticus</name>
    <dbReference type="NCBI Taxonomy" id="2801339"/>
    <lineage>
        <taxon>Bacteria</taxon>
        <taxon>Bacillati</taxon>
        <taxon>Bacillota</taxon>
        <taxon>Bacilli</taxon>
        <taxon>Bacillales</taxon>
        <taxon>Alicyclobacillaceae</taxon>
        <taxon>Tumebacillus</taxon>
    </lineage>
</organism>